<dbReference type="InterPro" id="IPR006264">
    <property type="entry name" value="EPSP_synthase"/>
</dbReference>
<evidence type="ECO:0000259" key="8">
    <source>
        <dbReference type="Pfam" id="PF00275"/>
    </source>
</evidence>
<feature type="binding site" evidence="7">
    <location>
        <position position="174"/>
    </location>
    <ligand>
        <name>phosphoenolpyruvate</name>
        <dbReference type="ChEBI" id="CHEBI:58702"/>
    </ligand>
</feature>
<dbReference type="PIRSF" id="PIRSF000505">
    <property type="entry name" value="EPSPS"/>
    <property type="match status" value="1"/>
</dbReference>
<dbReference type="GO" id="GO:0005737">
    <property type="term" value="C:cytoplasm"/>
    <property type="evidence" value="ECO:0007669"/>
    <property type="project" value="UniProtKB-SubCell"/>
</dbReference>
<feature type="binding site" evidence="7">
    <location>
        <position position="28"/>
    </location>
    <ligand>
        <name>3-phosphoshikimate</name>
        <dbReference type="ChEBI" id="CHEBI:145989"/>
    </ligand>
</feature>
<sequence>MAKLLPDPLPILPFTAPAPGSVTLPGSKSITNRALILAALAEQPVTLRGALFSRDTRIMVAALRALGFRVETDEAELTTTVWGLGGEIPNAEATIDVGNAGTAARFLTALVCLRKGGVYHFDGDAAMRARPIAGLLDALAQQGASADSQTFPFTLRTNGLPGGTVTLNASASSQLVSALLLVAPRATTPLRVELLGETVSKPFITMTERMVAQFAAQALSDYAIEGDATAASYFAALPIVTGGRVQINGLTLGPAALQGDTAFFSLLEEGKLITRVGEWVESLGKSHKRGLSADFNAFSDTFLTLAAIAPLLDGPTKITGIAHTRHQETDRVAGMARELRKLGQAVIETEDSLEIHPRTLVPGQVIETYHDHRFAMSFGVLGCHDLHGNGQPWLSIKDPGCCGKTFPHFFDVLEKLRRASLA</sequence>
<feature type="binding site" evidence="7">
    <location>
        <position position="327"/>
    </location>
    <ligand>
        <name>3-phosphoshikimate</name>
        <dbReference type="ChEBI" id="CHEBI:145989"/>
    </ligand>
</feature>
<comment type="subcellular location">
    <subcellularLocation>
        <location evidence="7">Cytoplasm</location>
    </subcellularLocation>
</comment>
<organism evidence="9 10">
    <name type="scientific">Cephaloticoccus capnophilus</name>
    <dbReference type="NCBI Taxonomy" id="1548208"/>
    <lineage>
        <taxon>Bacteria</taxon>
        <taxon>Pseudomonadati</taxon>
        <taxon>Verrucomicrobiota</taxon>
        <taxon>Opitutia</taxon>
        <taxon>Opitutales</taxon>
        <taxon>Opitutaceae</taxon>
        <taxon>Cephaloticoccus</taxon>
    </lineage>
</organism>
<feature type="binding site" evidence="7">
    <location>
        <position position="173"/>
    </location>
    <ligand>
        <name>3-phosphoshikimate</name>
        <dbReference type="ChEBI" id="CHEBI:145989"/>
    </ligand>
</feature>
<dbReference type="Pfam" id="PF00275">
    <property type="entry name" value="EPSP_synthase"/>
    <property type="match status" value="1"/>
</dbReference>
<feature type="binding site" evidence="7">
    <location>
        <position position="300"/>
    </location>
    <ligand>
        <name>3-phosphoshikimate</name>
        <dbReference type="ChEBI" id="CHEBI:145989"/>
    </ligand>
</feature>
<dbReference type="HAMAP" id="MF_00210">
    <property type="entry name" value="EPSP_synth"/>
    <property type="match status" value="1"/>
</dbReference>
<feature type="binding site" evidence="7">
    <location>
        <position position="101"/>
    </location>
    <ligand>
        <name>phosphoenolpyruvate</name>
        <dbReference type="ChEBI" id="CHEBI:58702"/>
    </ligand>
</feature>
<keyword evidence="5 7" id="KW-0057">Aromatic amino acid biosynthesis</keyword>
<dbReference type="EC" id="2.5.1.19" evidence="7"/>
<feature type="binding site" evidence="7">
    <location>
        <position position="28"/>
    </location>
    <ligand>
        <name>phosphoenolpyruvate</name>
        <dbReference type="ChEBI" id="CHEBI:58702"/>
    </ligand>
</feature>
<dbReference type="EMBL" id="LSZP01000032">
    <property type="protein sequence ID" value="KXU36067.1"/>
    <property type="molecule type" value="Genomic_DNA"/>
</dbReference>
<dbReference type="UniPathway" id="UPA00053">
    <property type="reaction ID" value="UER00089"/>
</dbReference>
<keyword evidence="10" id="KW-1185">Reference proteome</keyword>
<dbReference type="STRING" id="1548208.AXK12_04410"/>
<evidence type="ECO:0000256" key="7">
    <source>
        <dbReference type="HAMAP-Rule" id="MF_00210"/>
    </source>
</evidence>
<keyword evidence="3 7" id="KW-0028">Amino-acid biosynthesis</keyword>
<feature type="binding site" evidence="7">
    <location>
        <position position="331"/>
    </location>
    <ligand>
        <name>phosphoenolpyruvate</name>
        <dbReference type="ChEBI" id="CHEBI:58702"/>
    </ligand>
</feature>
<evidence type="ECO:0000256" key="5">
    <source>
        <dbReference type="ARBA" id="ARBA00023141"/>
    </source>
</evidence>
<dbReference type="GO" id="GO:0009423">
    <property type="term" value="P:chorismate biosynthetic process"/>
    <property type="evidence" value="ECO:0007669"/>
    <property type="project" value="UniProtKB-UniRule"/>
</dbReference>
<evidence type="ECO:0000256" key="1">
    <source>
        <dbReference type="ARBA" id="ARBA00004811"/>
    </source>
</evidence>
<feature type="binding site" evidence="7">
    <location>
        <position position="172"/>
    </location>
    <ligand>
        <name>3-phosphoshikimate</name>
        <dbReference type="ChEBI" id="CHEBI:145989"/>
    </ligand>
</feature>
<dbReference type="RefSeq" id="WP_068711609.1">
    <property type="nucleotide sequence ID" value="NZ_LSZP01000032.1"/>
</dbReference>
<dbReference type="Gene3D" id="3.65.10.10">
    <property type="entry name" value="Enolpyruvate transferase domain"/>
    <property type="match status" value="2"/>
</dbReference>
<dbReference type="InterPro" id="IPR036968">
    <property type="entry name" value="Enolpyruvate_Tfrase_sf"/>
</dbReference>
<reference evidence="9 10" key="1">
    <citation type="submission" date="2016-02" db="EMBL/GenBank/DDBJ databases">
        <authorList>
            <person name="Wen L."/>
            <person name="He K."/>
            <person name="Yang H."/>
        </authorList>
    </citation>
    <scope>NUCLEOTIDE SEQUENCE [LARGE SCALE GENOMIC DNA]</scope>
    <source>
        <strain evidence="9 10">CV41</strain>
    </source>
</reference>
<keyword evidence="7" id="KW-0963">Cytoplasm</keyword>
<protein>
    <recommendedName>
        <fullName evidence="7">3-phosphoshikimate 1-carboxyvinyltransferase</fullName>
        <ecNumber evidence="7">2.5.1.19</ecNumber>
    </recommendedName>
    <alternativeName>
        <fullName evidence="7">5-enolpyruvylshikimate-3-phosphate synthase</fullName>
        <shortName evidence="7">EPSP synthase</shortName>
        <shortName evidence="7">EPSPS</shortName>
    </alternativeName>
</protein>
<evidence type="ECO:0000256" key="2">
    <source>
        <dbReference type="ARBA" id="ARBA00009948"/>
    </source>
</evidence>
<dbReference type="OrthoDB" id="9809920at2"/>
<feature type="domain" description="Enolpyruvate transferase" evidence="8">
    <location>
        <begin position="19"/>
        <end position="413"/>
    </location>
</feature>
<dbReference type="NCBIfam" id="TIGR01356">
    <property type="entry name" value="aroA"/>
    <property type="match status" value="1"/>
</dbReference>
<dbReference type="GO" id="GO:0008652">
    <property type="term" value="P:amino acid biosynthetic process"/>
    <property type="evidence" value="ECO:0007669"/>
    <property type="project" value="UniProtKB-KW"/>
</dbReference>
<dbReference type="InterPro" id="IPR023193">
    <property type="entry name" value="EPSP_synthase_CS"/>
</dbReference>
<dbReference type="PANTHER" id="PTHR21090">
    <property type="entry name" value="AROM/DEHYDROQUINATE SYNTHASE"/>
    <property type="match status" value="1"/>
</dbReference>
<dbReference type="SUPFAM" id="SSF55205">
    <property type="entry name" value="EPT/RTPC-like"/>
    <property type="match status" value="1"/>
</dbReference>
<comment type="pathway">
    <text evidence="1 7">Metabolic intermediate biosynthesis; chorismate biosynthesis; chorismate from D-erythrose 4-phosphate and phosphoenolpyruvate: step 6/7.</text>
</comment>
<comment type="caution">
    <text evidence="9">The sequence shown here is derived from an EMBL/GenBank/DDBJ whole genome shotgun (WGS) entry which is preliminary data.</text>
</comment>
<dbReference type="Proteomes" id="UP000071392">
    <property type="component" value="Unassembled WGS sequence"/>
</dbReference>
<comment type="catalytic activity">
    <reaction evidence="6">
        <text>3-phosphoshikimate + phosphoenolpyruvate = 5-O-(1-carboxyvinyl)-3-phosphoshikimate + phosphate</text>
        <dbReference type="Rhea" id="RHEA:21256"/>
        <dbReference type="ChEBI" id="CHEBI:43474"/>
        <dbReference type="ChEBI" id="CHEBI:57701"/>
        <dbReference type="ChEBI" id="CHEBI:58702"/>
        <dbReference type="ChEBI" id="CHEBI:145989"/>
        <dbReference type="EC" id="2.5.1.19"/>
    </reaction>
    <physiologicalReaction direction="left-to-right" evidence="6">
        <dbReference type="Rhea" id="RHEA:21257"/>
    </physiologicalReaction>
</comment>
<feature type="binding site" evidence="7">
    <location>
        <position position="33"/>
    </location>
    <ligand>
        <name>3-phosphoshikimate</name>
        <dbReference type="ChEBI" id="CHEBI:145989"/>
    </ligand>
</feature>
<dbReference type="GO" id="GO:0009073">
    <property type="term" value="P:aromatic amino acid family biosynthetic process"/>
    <property type="evidence" value="ECO:0007669"/>
    <property type="project" value="UniProtKB-KW"/>
</dbReference>
<feature type="active site" description="Proton acceptor" evidence="7">
    <location>
        <position position="300"/>
    </location>
</feature>
<evidence type="ECO:0000313" key="9">
    <source>
        <dbReference type="EMBL" id="KXU36067.1"/>
    </source>
</evidence>
<feature type="binding site" evidence="7">
    <location>
        <position position="373"/>
    </location>
    <ligand>
        <name>phosphoenolpyruvate</name>
        <dbReference type="ChEBI" id="CHEBI:58702"/>
    </ligand>
</feature>
<comment type="function">
    <text evidence="7">Catalyzes the transfer of the enolpyruvyl moiety of phosphoenolpyruvate (PEP) to the 5-hydroxyl of shikimate-3-phosphate (S3P) to produce enolpyruvyl shikimate-3-phosphate and inorganic phosphate.</text>
</comment>
<feature type="binding site" evidence="7">
    <location>
        <position position="130"/>
    </location>
    <ligand>
        <name>phosphoenolpyruvate</name>
        <dbReference type="ChEBI" id="CHEBI:58702"/>
    </ligand>
</feature>
<evidence type="ECO:0000256" key="6">
    <source>
        <dbReference type="ARBA" id="ARBA00044633"/>
    </source>
</evidence>
<dbReference type="AlphaFoldDB" id="A0A139SNC0"/>
<feature type="binding site" evidence="7">
    <location>
        <position position="29"/>
    </location>
    <ligand>
        <name>3-phosphoshikimate</name>
        <dbReference type="ChEBI" id="CHEBI:145989"/>
    </ligand>
</feature>
<dbReference type="PANTHER" id="PTHR21090:SF5">
    <property type="entry name" value="PENTAFUNCTIONAL AROM POLYPEPTIDE"/>
    <property type="match status" value="1"/>
</dbReference>
<comment type="similarity">
    <text evidence="2 7">Belongs to the EPSP synthase family.</text>
</comment>
<evidence type="ECO:0000256" key="3">
    <source>
        <dbReference type="ARBA" id="ARBA00022605"/>
    </source>
</evidence>
<feature type="binding site" evidence="7">
    <location>
        <position position="200"/>
    </location>
    <ligand>
        <name>3-phosphoshikimate</name>
        <dbReference type="ChEBI" id="CHEBI:145989"/>
    </ligand>
</feature>
<evidence type="ECO:0000313" key="10">
    <source>
        <dbReference type="Proteomes" id="UP000071392"/>
    </source>
</evidence>
<dbReference type="CDD" id="cd01556">
    <property type="entry name" value="EPSP_synthase"/>
    <property type="match status" value="1"/>
</dbReference>
<comment type="subunit">
    <text evidence="7">Monomer.</text>
</comment>
<name>A0A139SNC0_9BACT</name>
<dbReference type="InterPro" id="IPR001986">
    <property type="entry name" value="Enolpyruvate_Tfrase_dom"/>
</dbReference>
<evidence type="ECO:0000256" key="4">
    <source>
        <dbReference type="ARBA" id="ARBA00022679"/>
    </source>
</evidence>
<dbReference type="GO" id="GO:0003866">
    <property type="term" value="F:3-phosphoshikimate 1-carboxyvinyltransferase activity"/>
    <property type="evidence" value="ECO:0007669"/>
    <property type="project" value="UniProtKB-UniRule"/>
</dbReference>
<feature type="binding site" evidence="7">
    <location>
        <position position="404"/>
    </location>
    <ligand>
        <name>phosphoenolpyruvate</name>
        <dbReference type="ChEBI" id="CHEBI:58702"/>
    </ligand>
</feature>
<accession>A0A139SNC0</accession>
<proteinExistence type="inferred from homology"/>
<comment type="caution">
    <text evidence="7">Lacks conserved residue(s) required for the propagation of feature annotation.</text>
</comment>
<gene>
    <name evidence="7" type="primary">aroA</name>
    <name evidence="9" type="ORF">AXK12_04410</name>
</gene>
<feature type="binding site" evidence="7">
    <location>
        <position position="174"/>
    </location>
    <ligand>
        <name>3-phosphoshikimate</name>
        <dbReference type="ChEBI" id="CHEBI:145989"/>
    </ligand>
</feature>
<dbReference type="InterPro" id="IPR013792">
    <property type="entry name" value="RNA3'P_cycl/enolpyr_Trfase_a/b"/>
</dbReference>
<dbReference type="PROSITE" id="PS00104">
    <property type="entry name" value="EPSP_SYNTHASE_1"/>
    <property type="match status" value="1"/>
</dbReference>
<keyword evidence="4 7" id="KW-0808">Transferase</keyword>